<keyword evidence="4" id="KW-1185">Reference proteome</keyword>
<sequence length="1167" mass="126636">MPPQALLVPIQVDALVVTSDALAAGHFKRWQPDFQNLIDHQDPEDATLVDFTDPKWHCGMYLHWRLPESLCEGKQQPDGSLAFPKIPNRWLVIRTSGQKAAARSVSGAWVIESDYLDSQHPDAVDGMNEGTSPYLLTRINGRDISPPLKDSLGARTVGFDPSAWRERSPDGELFLDILGPGLPTFSAFQPYNENVLSFHDGSEDWPSDNVQHPEEKWTLSYCVLGWYSNAAYDPARTKDAKQALESLRWKLQQPDAAGAGSVYYGTVLALSGSGAGEPVNRPNAASVSIAVGSNVDDAWSALPPTDGPKAGPGERSTAAERRHQALTALLAGTCEYLNTPDGPVKTAFAQHAAGFGTAPTSPQWSLTDPHTPTPPQTPDAQPPSTDDLADLNHRQAQLRQADAALAQARQRLADLWRLKGISQTGGQTQNAKALEAQLRHALEEATHQRDAAAALRQDVARQQASVHQAAQAAGLSLTPSPAAPYEHPQDPTILLQGPGIDQPLTPQGPLSCRLPDELLTTLPGLPATDRVDPPYTDLVPEHLRSLAAKAFAEFTALDKAAHHPLPDQDADSLLQHLLTAPEHTPTAHALSPHTRAWRPPWSPLLLEWKGRCAPIPYTSAEHKPLWSFNGTHYAWKGSGDHTPSTLGGRLSLTPLPGFVASRKADHIARNRSEDVTPAYRRFSDTAHRSDMLSQSLQGLNAWFLQRSPMPYYLPSPDNTDNTDRAVAQQLTETTPGTTARTVRLPLPAADPAHSGFQPVRAGQIYLEEVTLIDRFGQTASLMLDQTTVYTNSPPAKDKIVKDMTSFRGKVVQLPPRLLHPARLRIDAVDPDDDRNLAPDVPDLAPTLAGWLLPNRLDHSLVLYTGTGMPLSEYRRGADPAQAAHLTLPLPAGRTLDSNTTLDKVHAYLDGLSTTALEDLITLIDAGLTTTARTDQDTAALALLAGRPLALLRLRLAIELDGPPPGPTVPGTTPSDTLTTQWPLRLGAADLTEDGLIGYFLDDHYNQLRTPHPVPAECTVLKHLPADDPDLTVPCVASPLPASTGRFVTVLVDPWQKLHAVTDILPTRFYRIPEPAVRAGLDALSIPFSTDPLLTPPDPDQNTIRMPKPSAFTGQWQWAQRASATQWSSQPNLTPPTADAVFPPDPAQARAGFLQLLEAFTRHTPPSS</sequence>
<dbReference type="RefSeq" id="WP_209513370.1">
    <property type="nucleotide sequence ID" value="NZ_JAGIOH010000001.1"/>
</dbReference>
<accession>A0ABS4XWB4</accession>
<feature type="region of interest" description="Disordered" evidence="2">
    <location>
        <begin position="465"/>
        <end position="486"/>
    </location>
</feature>
<dbReference type="GeneID" id="91567167"/>
<feature type="compositionally biased region" description="Polar residues" evidence="2">
    <location>
        <begin position="1122"/>
        <end position="1131"/>
    </location>
</feature>
<feature type="region of interest" description="Disordered" evidence="2">
    <location>
        <begin position="1122"/>
        <end position="1145"/>
    </location>
</feature>
<dbReference type="EMBL" id="JAGIOH010000001">
    <property type="protein sequence ID" value="MBP2400809.1"/>
    <property type="molecule type" value="Genomic_DNA"/>
</dbReference>
<evidence type="ECO:0000256" key="1">
    <source>
        <dbReference type="SAM" id="Coils"/>
    </source>
</evidence>
<protein>
    <submittedName>
        <fullName evidence="3">Uncharacterized protein</fullName>
    </submittedName>
</protein>
<dbReference type="Proteomes" id="UP001519291">
    <property type="component" value="Unassembled WGS sequence"/>
</dbReference>
<feature type="compositionally biased region" description="Pro residues" evidence="2">
    <location>
        <begin position="371"/>
        <end position="381"/>
    </location>
</feature>
<evidence type="ECO:0000313" key="3">
    <source>
        <dbReference type="EMBL" id="MBP2400809.1"/>
    </source>
</evidence>
<feature type="coiled-coil region" evidence="1">
    <location>
        <begin position="391"/>
        <end position="451"/>
    </location>
</feature>
<feature type="region of interest" description="Disordered" evidence="2">
    <location>
        <begin position="298"/>
        <end position="319"/>
    </location>
</feature>
<comment type="caution">
    <text evidence="3">The sequence shown here is derived from an EMBL/GenBank/DDBJ whole genome shotgun (WGS) entry which is preliminary data.</text>
</comment>
<organism evidence="3 4">
    <name type="scientific">Streptomyces syringium</name>
    <dbReference type="NCBI Taxonomy" id="76729"/>
    <lineage>
        <taxon>Bacteria</taxon>
        <taxon>Bacillati</taxon>
        <taxon>Actinomycetota</taxon>
        <taxon>Actinomycetes</taxon>
        <taxon>Kitasatosporales</taxon>
        <taxon>Streptomycetaceae</taxon>
        <taxon>Streptomyces</taxon>
    </lineage>
</organism>
<proteinExistence type="predicted"/>
<keyword evidence="1" id="KW-0175">Coiled coil</keyword>
<evidence type="ECO:0000313" key="4">
    <source>
        <dbReference type="Proteomes" id="UP001519291"/>
    </source>
</evidence>
<name>A0ABS4XWB4_9ACTN</name>
<feature type="region of interest" description="Disordered" evidence="2">
    <location>
        <begin position="355"/>
        <end position="388"/>
    </location>
</feature>
<reference evidence="3 4" key="1">
    <citation type="submission" date="2021-03" db="EMBL/GenBank/DDBJ databases">
        <title>Sequencing the genomes of 1000 actinobacteria strains.</title>
        <authorList>
            <person name="Klenk H.-P."/>
        </authorList>
    </citation>
    <scope>NUCLEOTIDE SEQUENCE [LARGE SCALE GENOMIC DNA]</scope>
    <source>
        <strain evidence="3 4">DSM 41480</strain>
    </source>
</reference>
<gene>
    <name evidence="3" type="ORF">JO379_000278</name>
</gene>
<evidence type="ECO:0000256" key="2">
    <source>
        <dbReference type="SAM" id="MobiDB-lite"/>
    </source>
</evidence>